<reference evidence="1" key="1">
    <citation type="journal article" date="2020" name="mSystems">
        <title>Genome- and Community-Level Interaction Insights into Carbon Utilization and Element Cycling Functions of Hydrothermarchaeota in Hydrothermal Sediment.</title>
        <authorList>
            <person name="Zhou Z."/>
            <person name="Liu Y."/>
            <person name="Xu W."/>
            <person name="Pan J."/>
            <person name="Luo Z.H."/>
            <person name="Li M."/>
        </authorList>
    </citation>
    <scope>NUCLEOTIDE SEQUENCE [LARGE SCALE GENOMIC DNA]</scope>
    <source>
        <strain evidence="1">SpSt-1235</strain>
    </source>
</reference>
<dbReference type="PANTHER" id="PTHR40590:SF1">
    <property type="entry name" value="CYTOPLASMIC PROTEIN"/>
    <property type="match status" value="1"/>
</dbReference>
<protein>
    <submittedName>
        <fullName evidence="1">TraB/GumN family protein</fullName>
    </submittedName>
</protein>
<proteinExistence type="predicted"/>
<gene>
    <name evidence="1" type="ORF">ENO10_02375</name>
</gene>
<dbReference type="InterPro" id="IPR002816">
    <property type="entry name" value="TraB/PrgY/GumN_fam"/>
</dbReference>
<name>A0A7C2M453_9FLAO</name>
<dbReference type="Pfam" id="PF01963">
    <property type="entry name" value="TraB_PrgY_gumN"/>
    <property type="match status" value="1"/>
</dbReference>
<dbReference type="InterPro" id="IPR047111">
    <property type="entry name" value="YbaP-like"/>
</dbReference>
<organism evidence="1">
    <name type="scientific">Salinimicrobium catena</name>
    <dbReference type="NCBI Taxonomy" id="390640"/>
    <lineage>
        <taxon>Bacteria</taxon>
        <taxon>Pseudomonadati</taxon>
        <taxon>Bacteroidota</taxon>
        <taxon>Flavobacteriia</taxon>
        <taxon>Flavobacteriales</taxon>
        <taxon>Flavobacteriaceae</taxon>
        <taxon>Salinimicrobium</taxon>
    </lineage>
</organism>
<dbReference type="Proteomes" id="UP000885753">
    <property type="component" value="Unassembled WGS sequence"/>
</dbReference>
<dbReference type="PROSITE" id="PS51257">
    <property type="entry name" value="PROKAR_LIPOPROTEIN"/>
    <property type="match status" value="1"/>
</dbReference>
<dbReference type="EMBL" id="DSEE01000174">
    <property type="protein sequence ID" value="HER40044.1"/>
    <property type="molecule type" value="Genomic_DNA"/>
</dbReference>
<comment type="caution">
    <text evidence="1">The sequence shown here is derived from an EMBL/GenBank/DDBJ whole genome shotgun (WGS) entry which is preliminary data.</text>
</comment>
<accession>A0A7C2M453</accession>
<dbReference type="AlphaFoldDB" id="A0A7C2M453"/>
<evidence type="ECO:0000313" key="1">
    <source>
        <dbReference type="EMBL" id="HER40044.1"/>
    </source>
</evidence>
<dbReference type="CDD" id="cd14789">
    <property type="entry name" value="Tiki"/>
    <property type="match status" value="1"/>
</dbReference>
<sequence>MTKYFNNFSIIAFLLLSCLAVIIVQCSGQEEKTSLPDTIIWRITGNRLEKSSFLFGTVHGIDSSDFFLHKTMIEQLKRSDMVVFETDLTIPDYQQKAFQYAMMKDDSLDRMLTDSQYSLVSGFFMDEFQFPIAAVKKMKPFYVASLIAALRPGEKKISYEEVFMKLAKEEEKEISGISTLEKESEILSAVDPDEQVRYLLDEIERYKKGENDSLREEMISAYISADLNRINTLTKNSLSEYESIYEHMFVVRNQSWLEEMDRLMSDQRCFFAVGVGHLPGASGLIQLLRERGYKVVPVKMDFWFHD</sequence>
<dbReference type="PANTHER" id="PTHR40590">
    <property type="entry name" value="CYTOPLASMIC PROTEIN-RELATED"/>
    <property type="match status" value="1"/>
</dbReference>